<dbReference type="InterPro" id="IPR051600">
    <property type="entry name" value="Beta-PGM-like"/>
</dbReference>
<comment type="similarity">
    <text evidence="2">Belongs to the HAD-like hydrolase superfamily. CbbY/CbbZ/Gph/YieH family.</text>
</comment>
<evidence type="ECO:0000313" key="5">
    <source>
        <dbReference type="EMBL" id="GEN25542.1"/>
    </source>
</evidence>
<dbReference type="SUPFAM" id="SSF56784">
    <property type="entry name" value="HAD-like"/>
    <property type="match status" value="1"/>
</dbReference>
<reference evidence="5 6" key="1">
    <citation type="submission" date="2019-07" db="EMBL/GenBank/DDBJ databases">
        <title>Whole genome shotgun sequence of Halomonas cupida NBRC 102219.</title>
        <authorList>
            <person name="Hosoyama A."/>
            <person name="Uohara A."/>
            <person name="Ohji S."/>
            <person name="Ichikawa N."/>
        </authorList>
    </citation>
    <scope>NUCLEOTIDE SEQUENCE [LARGE SCALE GENOMIC DNA]</scope>
    <source>
        <strain evidence="5 6">NBRC 102219</strain>
    </source>
</reference>
<dbReference type="Pfam" id="PF00702">
    <property type="entry name" value="Hydrolase"/>
    <property type="match status" value="1"/>
</dbReference>
<keyword evidence="3" id="KW-0479">Metal-binding</keyword>
<sequence length="188" mass="20173">MGDFRGARFRNIVATLEAQHGRVDPDHLETLEAAMRANLNRRLATDLTPIVGATEALAALTDYPMGVVSNGPENKVSTSLNTVGLTEVFGNRIFSGYTANCWKPDPCLYLHAASIMGFAAEDCIAIDDAIVGVHAALAAGMTVIHLNRFPDAEETPEGAIMITSMFQLPTVISSIQRQHQGALRVSHA</sequence>
<gene>
    <name evidence="5" type="ORF">HCU01_34910</name>
</gene>
<evidence type="ECO:0000256" key="3">
    <source>
        <dbReference type="ARBA" id="ARBA00022723"/>
    </source>
</evidence>
<evidence type="ECO:0000313" key="6">
    <source>
        <dbReference type="Proteomes" id="UP000321726"/>
    </source>
</evidence>
<evidence type="ECO:0000256" key="2">
    <source>
        <dbReference type="ARBA" id="ARBA00006171"/>
    </source>
</evidence>
<dbReference type="Proteomes" id="UP000321726">
    <property type="component" value="Unassembled WGS sequence"/>
</dbReference>
<dbReference type="InterPro" id="IPR023214">
    <property type="entry name" value="HAD_sf"/>
</dbReference>
<comment type="cofactor">
    <cofactor evidence="1">
        <name>Mg(2+)</name>
        <dbReference type="ChEBI" id="CHEBI:18420"/>
    </cofactor>
</comment>
<comment type="caution">
    <text evidence="5">The sequence shown here is derived from an EMBL/GenBank/DDBJ whole genome shotgun (WGS) entry which is preliminary data.</text>
</comment>
<organism evidence="5 6">
    <name type="scientific">Halomonas cupida</name>
    <dbReference type="NCBI Taxonomy" id="44933"/>
    <lineage>
        <taxon>Bacteria</taxon>
        <taxon>Pseudomonadati</taxon>
        <taxon>Pseudomonadota</taxon>
        <taxon>Gammaproteobacteria</taxon>
        <taxon>Oceanospirillales</taxon>
        <taxon>Halomonadaceae</taxon>
        <taxon>Halomonas</taxon>
    </lineage>
</organism>
<protein>
    <recommendedName>
        <fullName evidence="7">Haloacid dehalogenase superfamily, subfamily IA, variant 3 with third motif having DD or ED</fullName>
    </recommendedName>
</protein>
<accession>A0ABQ0WIX1</accession>
<evidence type="ECO:0000256" key="1">
    <source>
        <dbReference type="ARBA" id="ARBA00001946"/>
    </source>
</evidence>
<dbReference type="Gene3D" id="3.40.50.1000">
    <property type="entry name" value="HAD superfamily/HAD-like"/>
    <property type="match status" value="1"/>
</dbReference>
<dbReference type="InterPro" id="IPR023198">
    <property type="entry name" value="PGP-like_dom2"/>
</dbReference>
<keyword evidence="4" id="KW-0460">Magnesium</keyword>
<dbReference type="InterPro" id="IPR036412">
    <property type="entry name" value="HAD-like_sf"/>
</dbReference>
<dbReference type="NCBIfam" id="TIGR01509">
    <property type="entry name" value="HAD-SF-IA-v3"/>
    <property type="match status" value="1"/>
</dbReference>
<proteinExistence type="inferred from homology"/>
<evidence type="ECO:0008006" key="7">
    <source>
        <dbReference type="Google" id="ProtNLM"/>
    </source>
</evidence>
<dbReference type="EMBL" id="BJXU01000155">
    <property type="protein sequence ID" value="GEN25542.1"/>
    <property type="molecule type" value="Genomic_DNA"/>
</dbReference>
<dbReference type="PANTHER" id="PTHR46193:SF10">
    <property type="entry name" value="6-PHOSPHOGLUCONATE PHOSPHATASE"/>
    <property type="match status" value="1"/>
</dbReference>
<keyword evidence="6" id="KW-1185">Reference proteome</keyword>
<dbReference type="PANTHER" id="PTHR46193">
    <property type="entry name" value="6-PHOSPHOGLUCONATE PHOSPHATASE"/>
    <property type="match status" value="1"/>
</dbReference>
<dbReference type="Gene3D" id="1.10.150.240">
    <property type="entry name" value="Putative phosphatase, domain 2"/>
    <property type="match status" value="1"/>
</dbReference>
<name>A0ABQ0WIX1_9GAMM</name>
<evidence type="ECO:0000256" key="4">
    <source>
        <dbReference type="ARBA" id="ARBA00022842"/>
    </source>
</evidence>
<dbReference type="InterPro" id="IPR006439">
    <property type="entry name" value="HAD-SF_hydro_IA"/>
</dbReference>